<sequence>MTNPKKKTTKTKPKSNAKPVKREPTPSAVLKKVATVSDSNKALQKEIKSMSKIFADNQKVLVSMKGMIDTLALTLENIQKQSSRLNMVEDDTQKLYAGLNQVRTQSNLITKINDQTTKLQDEVNKINQIQKTSPKPEVLSQQVEDSMNSIRNNSQMIIKIAQRIDEVRDDLRNISGKTDSVLDVGNDIESLKSSVKEISGKTDKIESSSEAISNLRSELDKILEKSESFSNLSSELDAIKITIDSISGKAGKIDSLGGVIEGLKQQFETVAEKTHAVNNLSSELESIKNEIGSLSVKTNSISDLGGKIDKIENEIGSLSVKTNSISDFGGKIDKIENEIGSLSHRADSTAFVGEGLKSVQEDFADFKTNVFDKTNTIEQKVSSINDMIKRQDELSAEFHKKTDKVFQEMQSVKNVTNKVSTDTSKEMMALLKLSEYQSNMRMQSESKYGEAKDLENMASQTADLVNLFDRLSIESENKIPLPHEVRQWAVSKILDCADKWEIRFSDVFTILTDAIGRDLLKESIRVQQIRDIYGIRAVDEIRKELNIS</sequence>
<gene>
    <name evidence="1" type="ORF">H2B05_04560</name>
</gene>
<evidence type="ECO:0000313" key="1">
    <source>
        <dbReference type="EMBL" id="MBA4454198.1"/>
    </source>
</evidence>
<accession>A0AC60W3H8</accession>
<proteinExistence type="predicted"/>
<reference evidence="1 2" key="1">
    <citation type="journal article" date="2020" name="Appl. Environ. Microbiol.">
        <title>Genomic Characteristics of a Novel Species of Ammonia-Oxidizing Archaea from the Jiulong River Estuary.</title>
        <authorList>
            <person name="Zou D."/>
            <person name="Wan R."/>
            <person name="Han L."/>
            <person name="Xu M.N."/>
            <person name="Liu Y."/>
            <person name="Liu H."/>
            <person name="Kao S.J."/>
            <person name="Li M."/>
        </authorList>
    </citation>
    <scope>NUCLEOTIDE SEQUENCE [LARGE SCALE GENOMIC DNA]</scope>
    <source>
        <strain evidence="1">W2bin3</strain>
    </source>
</reference>
<name>A0AC60W3H8_9ARCH</name>
<protein>
    <submittedName>
        <fullName evidence="1">Chemotaxis protein</fullName>
    </submittedName>
</protein>
<comment type="caution">
    <text evidence="1">The sequence shown here is derived from an EMBL/GenBank/DDBJ whole genome shotgun (WGS) entry which is preliminary data.</text>
</comment>
<dbReference type="EMBL" id="JACENC010000176">
    <property type="protein sequence ID" value="MBA4454198.1"/>
    <property type="molecule type" value="Genomic_DNA"/>
</dbReference>
<dbReference type="Proteomes" id="UP000526786">
    <property type="component" value="Unassembled WGS sequence"/>
</dbReference>
<evidence type="ECO:0000313" key="2">
    <source>
        <dbReference type="Proteomes" id="UP000526786"/>
    </source>
</evidence>
<organism evidence="1 2">
    <name type="scientific">Candidatus Nitrosomaritimum aestuariumsis</name>
    <dbReference type="NCBI Taxonomy" id="3342354"/>
    <lineage>
        <taxon>Archaea</taxon>
        <taxon>Nitrososphaerota</taxon>
        <taxon>Nitrososphaeria</taxon>
        <taxon>Nitrosopumilales</taxon>
        <taxon>Nitrosopumilaceae</taxon>
        <taxon>Candidatus Nitrosomaritimum</taxon>
    </lineage>
</organism>